<dbReference type="InterPro" id="IPR000073">
    <property type="entry name" value="AB_hydrolase_1"/>
</dbReference>
<gene>
    <name evidence="2" type="primary">pcaD_1</name>
    <name evidence="2" type="ORF">GCM10010411_30320</name>
</gene>
<dbReference type="InterPro" id="IPR026968">
    <property type="entry name" value="PcaD/CatD"/>
</dbReference>
<dbReference type="Pfam" id="PF12697">
    <property type="entry name" value="Abhydrolase_6"/>
    <property type="match status" value="1"/>
</dbReference>
<dbReference type="NCBIfam" id="TIGR02427">
    <property type="entry name" value="protocat_pcaD"/>
    <property type="match status" value="1"/>
</dbReference>
<protein>
    <submittedName>
        <fullName evidence="2">3-oxoadipate enol-lactonase</fullName>
    </submittedName>
</protein>
<evidence type="ECO:0000313" key="3">
    <source>
        <dbReference type="Proteomes" id="UP001501509"/>
    </source>
</evidence>
<feature type="domain" description="AB hydrolase-1" evidence="1">
    <location>
        <begin position="17"/>
        <end position="241"/>
    </location>
</feature>
<dbReference type="Gene3D" id="3.40.50.1820">
    <property type="entry name" value="alpha/beta hydrolase"/>
    <property type="match status" value="1"/>
</dbReference>
<dbReference type="PRINTS" id="PR00111">
    <property type="entry name" value="ABHYDROLASE"/>
</dbReference>
<evidence type="ECO:0000259" key="1">
    <source>
        <dbReference type="Pfam" id="PF12697"/>
    </source>
</evidence>
<comment type="caution">
    <text evidence="2">The sequence shown here is derived from an EMBL/GenBank/DDBJ whole genome shotgun (WGS) entry which is preliminary data.</text>
</comment>
<name>A0ABN3PP11_9ACTN</name>
<evidence type="ECO:0000313" key="2">
    <source>
        <dbReference type="EMBL" id="GAA2595021.1"/>
    </source>
</evidence>
<dbReference type="SUPFAM" id="SSF53474">
    <property type="entry name" value="alpha/beta-Hydrolases"/>
    <property type="match status" value="1"/>
</dbReference>
<sequence length="256" mass="26571">MTALHHRLDGPEDAPLVVLGPSLGTSTRLWDPQVPALASRWRVLRYDLPGHGGSSPPAGPVTVEGIADEIVRLLGRLETERFAYAGVSLGGAVGTALALRAPDRVASLILCCTSPSFGPPEAWHERARRVRGDGTGPLAETAAARWFTPGFTGAGPYVEMLRATDAEGYAACCEALARFDATDRLGGITAPTLVIAGARDVATPPAGHAETLAAGIPGAELVVIDGAGHLANAERPEPVTRAVTAQLDRTWKGLPA</sequence>
<dbReference type="PANTHER" id="PTHR43798:SF29">
    <property type="entry name" value="AB HYDROLASE-1 DOMAIN-CONTAINING PROTEIN"/>
    <property type="match status" value="1"/>
</dbReference>
<dbReference type="EMBL" id="BAAATD010000003">
    <property type="protein sequence ID" value="GAA2595021.1"/>
    <property type="molecule type" value="Genomic_DNA"/>
</dbReference>
<keyword evidence="3" id="KW-1185">Reference proteome</keyword>
<dbReference type="InterPro" id="IPR050266">
    <property type="entry name" value="AB_hydrolase_sf"/>
</dbReference>
<reference evidence="2 3" key="1">
    <citation type="journal article" date="2019" name="Int. J. Syst. Evol. Microbiol.">
        <title>The Global Catalogue of Microorganisms (GCM) 10K type strain sequencing project: providing services to taxonomists for standard genome sequencing and annotation.</title>
        <authorList>
            <consortium name="The Broad Institute Genomics Platform"/>
            <consortium name="The Broad Institute Genome Sequencing Center for Infectious Disease"/>
            <person name="Wu L."/>
            <person name="Ma J."/>
        </authorList>
    </citation>
    <scope>NUCLEOTIDE SEQUENCE [LARGE SCALE GENOMIC DNA]</scope>
    <source>
        <strain evidence="2 3">JCM 6833</strain>
    </source>
</reference>
<dbReference type="RefSeq" id="WP_344541358.1">
    <property type="nucleotide sequence ID" value="NZ_BAAATD010000003.1"/>
</dbReference>
<organism evidence="2 3">
    <name type="scientific">Actinomadura fulvescens</name>
    <dbReference type="NCBI Taxonomy" id="46160"/>
    <lineage>
        <taxon>Bacteria</taxon>
        <taxon>Bacillati</taxon>
        <taxon>Actinomycetota</taxon>
        <taxon>Actinomycetes</taxon>
        <taxon>Streptosporangiales</taxon>
        <taxon>Thermomonosporaceae</taxon>
        <taxon>Actinomadura</taxon>
    </lineage>
</organism>
<dbReference type="PANTHER" id="PTHR43798">
    <property type="entry name" value="MONOACYLGLYCEROL LIPASE"/>
    <property type="match status" value="1"/>
</dbReference>
<dbReference type="InterPro" id="IPR029058">
    <property type="entry name" value="AB_hydrolase_fold"/>
</dbReference>
<proteinExistence type="predicted"/>
<accession>A0ABN3PP11</accession>
<dbReference type="Proteomes" id="UP001501509">
    <property type="component" value="Unassembled WGS sequence"/>
</dbReference>